<keyword evidence="5" id="KW-1185">Reference proteome</keyword>
<keyword evidence="2" id="KW-0812">Transmembrane</keyword>
<accession>A0A1V6NVM5</accession>
<keyword evidence="2" id="KW-1133">Transmembrane helix</keyword>
<feature type="transmembrane region" description="Helical" evidence="2">
    <location>
        <begin position="447"/>
        <end position="468"/>
    </location>
</feature>
<proteinExistence type="predicted"/>
<reference evidence="5" key="1">
    <citation type="journal article" date="2017" name="Nat. Microbiol.">
        <title>Global analysis of biosynthetic gene clusters reveals vast potential of secondary metabolite production in Penicillium species.</title>
        <authorList>
            <person name="Nielsen J.C."/>
            <person name="Grijseels S."/>
            <person name="Prigent S."/>
            <person name="Ji B."/>
            <person name="Dainat J."/>
            <person name="Nielsen K.F."/>
            <person name="Frisvad J.C."/>
            <person name="Workman M."/>
            <person name="Nielsen J."/>
        </authorList>
    </citation>
    <scope>NUCLEOTIDE SEQUENCE [LARGE SCALE GENOMIC DNA]</scope>
    <source>
        <strain evidence="5">IBT 11843</strain>
    </source>
</reference>
<dbReference type="EMBL" id="MDYL01000031">
    <property type="protein sequence ID" value="OQD68783.1"/>
    <property type="molecule type" value="Genomic_DNA"/>
</dbReference>
<keyword evidence="2" id="KW-0472">Membrane</keyword>
<dbReference type="OMA" id="VIICNAI"/>
<evidence type="ECO:0000259" key="3">
    <source>
        <dbReference type="Pfam" id="PF20163"/>
    </source>
</evidence>
<dbReference type="Proteomes" id="UP000191522">
    <property type="component" value="Unassembled WGS sequence"/>
</dbReference>
<dbReference type="OrthoDB" id="5429634at2759"/>
<sequence length="682" mass="75153">MKISLSDVLFPFQKQKYQHVRVADRQMGLEDDTELFCLDKNHTNTPGDTVSQSQEKKKKEKPRTGYEWRHGATICLAATVAILLLNVILTAVAASRAENPSFEAEAIFEGDCGRTKYWSTTLHVLINVFGTVLLGASNYCMQCLNAPSRQDVDRMHATGKWLDVGTPSIANLYNSAVFSTMTSNAYGIALVSSNVSIGSVDSSTDSCYEKLVGTDPTHIQSMYRDGEFETLSKEACIKAYGVPFLSNRRTLLLVSDNSSIPRPGIWVGVGNPTSSTDDDQGPFGWMCDSPGINYTFQSSNCLQSAVLEQIDTWAVTAQPFTTNTIVVAALDGSFAFTASNYSDLQGTSLPHHVQSDINTLGALLEVSEGFNTVKATWDLLHSQDWETPSFASTVTVYDSHESWCLAGITYNGVTEYLPNSSISTVWSLGFAAVQPQTLLRYLTTYRLVAMVLLSNTPQIILSILYYLINSVLTRMLMAAEYNSYSIRRKPLRVSWPEGLQRSTYFLALPYRYSVPLMVISALLHWLLSLSISYVRIVQYDQFGVVDESKTISTCNLSPIAMIFTLSLAGLAFFLLIGLGLTRFPTRMPLAGNCSLAISAACHPPMGDENAALKPIMWGEISLYAAGDRNRTLMAEPAQLVSEEANEGTEEEVLVLRNTDSVISHCCFTSMDVVEPLSSRRYV</sequence>
<name>A0A1V6NVM5_PENDC</name>
<gene>
    <name evidence="4" type="ORF">PENDEC_c031G01917</name>
</gene>
<feature type="compositionally biased region" description="Basic and acidic residues" evidence="1">
    <location>
        <begin position="54"/>
        <end position="63"/>
    </location>
</feature>
<dbReference type="PANTHER" id="PTHR35395">
    <property type="entry name" value="DUF6536 DOMAIN-CONTAINING PROTEIN"/>
    <property type="match status" value="1"/>
</dbReference>
<evidence type="ECO:0000256" key="2">
    <source>
        <dbReference type="SAM" id="Phobius"/>
    </source>
</evidence>
<dbReference type="STRING" id="69771.A0A1V6NVM5"/>
<organism evidence="4 5">
    <name type="scientific">Penicillium decumbens</name>
    <dbReference type="NCBI Taxonomy" id="69771"/>
    <lineage>
        <taxon>Eukaryota</taxon>
        <taxon>Fungi</taxon>
        <taxon>Dikarya</taxon>
        <taxon>Ascomycota</taxon>
        <taxon>Pezizomycotina</taxon>
        <taxon>Eurotiomycetes</taxon>
        <taxon>Eurotiomycetidae</taxon>
        <taxon>Eurotiales</taxon>
        <taxon>Aspergillaceae</taxon>
        <taxon>Penicillium</taxon>
    </lineage>
</organism>
<dbReference type="Pfam" id="PF20163">
    <property type="entry name" value="DUF6536"/>
    <property type="match status" value="1"/>
</dbReference>
<feature type="transmembrane region" description="Helical" evidence="2">
    <location>
        <begin position="514"/>
        <end position="536"/>
    </location>
</feature>
<protein>
    <recommendedName>
        <fullName evidence="3">DUF6536 domain-containing protein</fullName>
    </recommendedName>
</protein>
<dbReference type="InterPro" id="IPR046623">
    <property type="entry name" value="DUF6536"/>
</dbReference>
<evidence type="ECO:0000313" key="5">
    <source>
        <dbReference type="Proteomes" id="UP000191522"/>
    </source>
</evidence>
<dbReference type="AlphaFoldDB" id="A0A1V6NVM5"/>
<evidence type="ECO:0000256" key="1">
    <source>
        <dbReference type="SAM" id="MobiDB-lite"/>
    </source>
</evidence>
<feature type="transmembrane region" description="Helical" evidence="2">
    <location>
        <begin position="71"/>
        <end position="94"/>
    </location>
</feature>
<evidence type="ECO:0000313" key="4">
    <source>
        <dbReference type="EMBL" id="OQD68783.1"/>
    </source>
</evidence>
<comment type="caution">
    <text evidence="4">The sequence shown here is derived from an EMBL/GenBank/DDBJ whole genome shotgun (WGS) entry which is preliminary data.</text>
</comment>
<feature type="transmembrane region" description="Helical" evidence="2">
    <location>
        <begin position="556"/>
        <end position="580"/>
    </location>
</feature>
<feature type="domain" description="DUF6536" evidence="3">
    <location>
        <begin position="68"/>
        <end position="172"/>
    </location>
</feature>
<dbReference type="PANTHER" id="PTHR35395:SF1">
    <property type="entry name" value="DUF6536 DOMAIN-CONTAINING PROTEIN"/>
    <property type="match status" value="1"/>
</dbReference>
<feature type="region of interest" description="Disordered" evidence="1">
    <location>
        <begin position="38"/>
        <end position="63"/>
    </location>
</feature>